<dbReference type="EMBL" id="LZTJ01000023">
    <property type="protein sequence ID" value="OBP74293.1"/>
    <property type="molecule type" value="Genomic_DNA"/>
</dbReference>
<sequence length="753" mass="81995">MATPRDELPRCSGKAGSTQQTIIPMVAPSHSVFRWPGRCRHDLSPLWPEPWKACSIARDGGSEGRLRTIGQILLVLALSCLGLRGANAVTLDSSVAVTDPATLQALERGGLSISRLLGPALGLTRDVDNRGLFSVPALATVRDTVKQEISDEPKTSPDPYVAAMAKSNDASQKFNPKYIDDDGSTLDLTGVVNRMDRGYLGHTECGETRLIYRFHYSVTEKPAKGKVAQRISSRLPLTMSLVFNAKPRRAQARASKDLPAATDVSCADVAQRWLAAGQKELPPEQLAAWLRSDEGPLSGAMLNSSQIMRLELNMQVLRLSASTRRDFGGHAEYLLKIFKWDPATASFHESKMENQIDRATVLADKPSFAKWLLTDRNIYDLDHGRLVIDEKFLAKSAVSVAPGGLSRSQNNIAYGLVDDADIDKALKDYVARGNTLATIKSVAGFNLRLNEMSCTGCHQTRGIAGFHYTGADPASEPRRNAVFVPGSAVFFADLPRRRAVVEQFAAGGHPDFTRGFAARPDQKYAEALNGTDLYNGWGSICYRGDDASFKDWTCGSGLRCAGVHESAIHPGFGTCVSDKGTAVGDPVEFGEIKMSTWGNDQYCRLSPATAKACAIDPARDKKPVVKLAGYGAARQRYDNPEQKTGGFPGGMLRKASCDKLPDEATCGRLAKTGFNDCIASGKDHKFCTREFTKTAGLRACDKAHPCREDYICTAGYDDLPQAKPGEGTCIPPYFIFQFRVDGHPRSWVQDVRE</sequence>
<dbReference type="AlphaFoldDB" id="A0A1A5J170"/>
<accession>A0A1A5J170</accession>
<reference evidence="2" key="1">
    <citation type="submission" date="2016-06" db="EMBL/GenBank/DDBJ databases">
        <title>NZP2037 Pacbio-Illumina hybrid assembly.</title>
        <authorList>
            <person name="Ramsay J.P."/>
        </authorList>
    </citation>
    <scope>NUCLEOTIDE SEQUENCE [LARGE SCALE GENOMIC DNA]</scope>
    <source>
        <strain evidence="2">R7ANS::ICEMlSym2042</strain>
    </source>
</reference>
<name>A0A1A5J170_RHILI</name>
<organism evidence="1 2">
    <name type="scientific">Rhizobium loti</name>
    <name type="common">Mesorhizobium loti</name>
    <dbReference type="NCBI Taxonomy" id="381"/>
    <lineage>
        <taxon>Bacteria</taxon>
        <taxon>Pseudomonadati</taxon>
        <taxon>Pseudomonadota</taxon>
        <taxon>Alphaproteobacteria</taxon>
        <taxon>Hyphomicrobiales</taxon>
        <taxon>Phyllobacteriaceae</taxon>
        <taxon>Mesorhizobium</taxon>
    </lineage>
</organism>
<evidence type="ECO:0000313" key="2">
    <source>
        <dbReference type="Proteomes" id="UP000093748"/>
    </source>
</evidence>
<dbReference type="Proteomes" id="UP000093748">
    <property type="component" value="Unassembled WGS sequence"/>
</dbReference>
<comment type="caution">
    <text evidence="1">The sequence shown here is derived from an EMBL/GenBank/DDBJ whole genome shotgun (WGS) entry which is preliminary data.</text>
</comment>
<proteinExistence type="predicted"/>
<gene>
    <name evidence="1" type="ORF">BAE39_18245</name>
</gene>
<protein>
    <submittedName>
        <fullName evidence="1">Uncharacterized protein</fullName>
    </submittedName>
</protein>
<dbReference type="OrthoDB" id="9807520at2"/>
<evidence type="ECO:0000313" key="1">
    <source>
        <dbReference type="EMBL" id="OBP74293.1"/>
    </source>
</evidence>